<organism evidence="2 3">
    <name type="scientific">Candidatus Borkfalkia excrementigallinarum</name>
    <dbReference type="NCBI Taxonomy" id="2838506"/>
    <lineage>
        <taxon>Bacteria</taxon>
        <taxon>Bacillati</taxon>
        <taxon>Bacillota</taxon>
        <taxon>Clostridia</taxon>
        <taxon>Christensenellales</taxon>
        <taxon>Christensenellaceae</taxon>
        <taxon>Candidatus Borkfalkia</taxon>
    </lineage>
</organism>
<dbReference type="EMBL" id="DXCQ01000014">
    <property type="protein sequence ID" value="HIY96282.1"/>
    <property type="molecule type" value="Genomic_DNA"/>
</dbReference>
<keyword evidence="1" id="KW-0732">Signal</keyword>
<evidence type="ECO:0000256" key="1">
    <source>
        <dbReference type="SAM" id="SignalP"/>
    </source>
</evidence>
<evidence type="ECO:0008006" key="4">
    <source>
        <dbReference type="Google" id="ProtNLM"/>
    </source>
</evidence>
<dbReference type="PROSITE" id="PS51257">
    <property type="entry name" value="PROKAR_LIPOPROTEIN"/>
    <property type="match status" value="1"/>
</dbReference>
<gene>
    <name evidence="2" type="ORF">H9729_01195</name>
</gene>
<reference evidence="2" key="2">
    <citation type="submission" date="2021-04" db="EMBL/GenBank/DDBJ databases">
        <authorList>
            <person name="Gilroy R."/>
        </authorList>
    </citation>
    <scope>NUCLEOTIDE SEQUENCE</scope>
    <source>
        <strain evidence="2">1345</strain>
    </source>
</reference>
<reference evidence="2" key="1">
    <citation type="journal article" date="2021" name="PeerJ">
        <title>Extensive microbial diversity within the chicken gut microbiome revealed by metagenomics and culture.</title>
        <authorList>
            <person name="Gilroy R."/>
            <person name="Ravi A."/>
            <person name="Getino M."/>
            <person name="Pursley I."/>
            <person name="Horton D.L."/>
            <person name="Alikhan N.F."/>
            <person name="Baker D."/>
            <person name="Gharbi K."/>
            <person name="Hall N."/>
            <person name="Watson M."/>
            <person name="Adriaenssens E.M."/>
            <person name="Foster-Nyarko E."/>
            <person name="Jarju S."/>
            <person name="Secka A."/>
            <person name="Antonio M."/>
            <person name="Oren A."/>
            <person name="Chaudhuri R.R."/>
            <person name="La Ragione R."/>
            <person name="Hildebrand F."/>
            <person name="Pallen M.J."/>
        </authorList>
    </citation>
    <scope>NUCLEOTIDE SEQUENCE</scope>
    <source>
        <strain evidence="2">1345</strain>
    </source>
</reference>
<dbReference type="Proteomes" id="UP000886750">
    <property type="component" value="Unassembled WGS sequence"/>
</dbReference>
<name>A0A9D1ZU98_9FIRM</name>
<protein>
    <recommendedName>
        <fullName evidence="4">Lipoprotein</fullName>
    </recommendedName>
</protein>
<evidence type="ECO:0000313" key="3">
    <source>
        <dbReference type="Proteomes" id="UP000886750"/>
    </source>
</evidence>
<feature type="chain" id="PRO_5038669301" description="Lipoprotein" evidence="1">
    <location>
        <begin position="23"/>
        <end position="468"/>
    </location>
</feature>
<sequence length="468" mass="51769">MKKLIAGLCAAIGLALLLSGCAGPETGTVDNDLIAIAENAQYLPSRELLVKQASRHASPAALSLTDGETTPDILLENGLSENEYDALIEAISPVDSAFDRNLTVSDVKNEAIKILSCGVVFDRWFEYADGELSGYGSYFVSEKDGALTIMRHSAFQPWIYDAETGKILDNDDFSEEKPNYPIRSDQYLKIRIYEENDKEIVECEIAENLSYYDEVTPISYQFMRNVKDTSFTKLQAVSRYTIPASPSSGDWGYDIDTDLPYGYMRSFTQLNYSSPDDIQWLEAIQTLPYAFNVKAENFVRFGSRSQAGGFTFGLDALLNEGDFSYTPSEEYLSVRLDDVIDMTLTARLENTDETYAKSRYASEGAGAIENNAQVFAPADQNLLNEQFNSATDSLTKLAESVSVQEETWSALTENAVFDCTAQNTAFEKSFNPCFDAVARAAIDGSDLAKDYLNNEIYNLGKTSINPAA</sequence>
<evidence type="ECO:0000313" key="2">
    <source>
        <dbReference type="EMBL" id="HIY96282.1"/>
    </source>
</evidence>
<comment type="caution">
    <text evidence="2">The sequence shown here is derived from an EMBL/GenBank/DDBJ whole genome shotgun (WGS) entry which is preliminary data.</text>
</comment>
<feature type="signal peptide" evidence="1">
    <location>
        <begin position="1"/>
        <end position="22"/>
    </location>
</feature>
<accession>A0A9D1ZU98</accession>
<dbReference type="AlphaFoldDB" id="A0A9D1ZU98"/>
<proteinExistence type="predicted"/>